<comment type="caution">
    <text evidence="1">The sequence shown here is derived from an EMBL/GenBank/DDBJ whole genome shotgun (WGS) entry which is preliminary data.</text>
</comment>
<name>A0ABW3LYE4_9GAMM</name>
<organism evidence="1 2">
    <name type="scientific">Pseudoxanthomonas kaohsiungensis</name>
    <dbReference type="NCBI Taxonomy" id="283923"/>
    <lineage>
        <taxon>Bacteria</taxon>
        <taxon>Pseudomonadati</taxon>
        <taxon>Pseudomonadota</taxon>
        <taxon>Gammaproteobacteria</taxon>
        <taxon>Lysobacterales</taxon>
        <taxon>Lysobacteraceae</taxon>
        <taxon>Pseudoxanthomonas</taxon>
    </lineage>
</organism>
<gene>
    <name evidence="1" type="ORF">ACFQ2N_09945</name>
</gene>
<reference evidence="2" key="1">
    <citation type="journal article" date="2019" name="Int. J. Syst. Evol. Microbiol.">
        <title>The Global Catalogue of Microorganisms (GCM) 10K type strain sequencing project: providing services to taxonomists for standard genome sequencing and annotation.</title>
        <authorList>
            <consortium name="The Broad Institute Genomics Platform"/>
            <consortium name="The Broad Institute Genome Sequencing Center for Infectious Disease"/>
            <person name="Wu L."/>
            <person name="Ma J."/>
        </authorList>
    </citation>
    <scope>NUCLEOTIDE SEQUENCE [LARGE SCALE GENOMIC DNA]</scope>
    <source>
        <strain evidence="2">CCUG 55854</strain>
    </source>
</reference>
<dbReference type="EMBL" id="JBHTKN010000006">
    <property type="protein sequence ID" value="MFD1042667.1"/>
    <property type="molecule type" value="Genomic_DNA"/>
</dbReference>
<evidence type="ECO:0000313" key="2">
    <source>
        <dbReference type="Proteomes" id="UP001597033"/>
    </source>
</evidence>
<accession>A0ABW3LYE4</accession>
<dbReference type="RefSeq" id="WP_162378496.1">
    <property type="nucleotide sequence ID" value="NZ_JBHTKN010000006.1"/>
</dbReference>
<keyword evidence="2" id="KW-1185">Reference proteome</keyword>
<evidence type="ECO:0000313" key="1">
    <source>
        <dbReference type="EMBL" id="MFD1042667.1"/>
    </source>
</evidence>
<dbReference type="Proteomes" id="UP001597033">
    <property type="component" value="Unassembled WGS sequence"/>
</dbReference>
<protein>
    <submittedName>
        <fullName evidence="1">Uncharacterized protein</fullName>
    </submittedName>
</protein>
<proteinExistence type="predicted"/>
<sequence>MDLRYLRSLLLRYRGHGSDGPDALEQILRRHQGLRRTRLADLAAVAASLAYVDREAIDPLALQAIGDTNPAFDPAAVHDYSDEQWLGMVNAAKGKYFEYLVVDRLNAGETVGDLQLLPGQQASVAESMNQAGWDVRIVDADGHAVEFLQMKATASAGYVHEALERYPDIRIVATDEVADHAGSEARLVDVNMTEAELRQVVSDTYGHLAPGTLDEFWQAFNPLIPLIVIAGTQGYGVLVGHERFDHAVAVASERASRGLVASGTGALVKVVADSLLLGVSAGLVAGMWFDRARNAQAMREFIRQSARRQQGRSAYLAAWPEGSS</sequence>